<protein>
    <recommendedName>
        <fullName evidence="3">Reverse transcriptase domain-containing protein</fullName>
    </recommendedName>
</protein>
<dbReference type="EMBL" id="CM017616">
    <property type="protein sequence ID" value="TYI18065.1"/>
    <property type="molecule type" value="Genomic_DNA"/>
</dbReference>
<evidence type="ECO:0000313" key="2">
    <source>
        <dbReference type="Proteomes" id="UP000322667"/>
    </source>
</evidence>
<proteinExistence type="predicted"/>
<gene>
    <name evidence="1" type="ORF">ES332_A07G065000v1</name>
</gene>
<reference evidence="1 2" key="1">
    <citation type="submission" date="2019-07" db="EMBL/GenBank/DDBJ databases">
        <title>WGS assembly of Gossypium tomentosum.</title>
        <authorList>
            <person name="Chen Z.J."/>
            <person name="Sreedasyam A."/>
            <person name="Ando A."/>
            <person name="Song Q."/>
            <person name="De L."/>
            <person name="Hulse-Kemp A."/>
            <person name="Ding M."/>
            <person name="Ye W."/>
            <person name="Kirkbride R."/>
            <person name="Jenkins J."/>
            <person name="Plott C."/>
            <person name="Lovell J."/>
            <person name="Lin Y.-M."/>
            <person name="Vaughn R."/>
            <person name="Liu B."/>
            <person name="Li W."/>
            <person name="Simpson S."/>
            <person name="Scheffler B."/>
            <person name="Saski C."/>
            <person name="Grover C."/>
            <person name="Hu G."/>
            <person name="Conover J."/>
            <person name="Carlson J."/>
            <person name="Shu S."/>
            <person name="Boston L."/>
            <person name="Williams M."/>
            <person name="Peterson D."/>
            <person name="Mcgee K."/>
            <person name="Jones D."/>
            <person name="Wendel J."/>
            <person name="Stelly D."/>
            <person name="Grimwood J."/>
            <person name="Schmutz J."/>
        </authorList>
    </citation>
    <scope>NUCLEOTIDE SEQUENCE [LARGE SCALE GENOMIC DNA]</scope>
    <source>
        <strain evidence="1">7179.01</strain>
    </source>
</reference>
<dbReference type="AlphaFoldDB" id="A0A5D2PS56"/>
<evidence type="ECO:0008006" key="3">
    <source>
        <dbReference type="Google" id="ProtNLM"/>
    </source>
</evidence>
<organism evidence="1 2">
    <name type="scientific">Gossypium tomentosum</name>
    <name type="common">Hawaiian cotton</name>
    <name type="synonym">Gossypium sandvicense</name>
    <dbReference type="NCBI Taxonomy" id="34277"/>
    <lineage>
        <taxon>Eukaryota</taxon>
        <taxon>Viridiplantae</taxon>
        <taxon>Streptophyta</taxon>
        <taxon>Embryophyta</taxon>
        <taxon>Tracheophyta</taxon>
        <taxon>Spermatophyta</taxon>
        <taxon>Magnoliopsida</taxon>
        <taxon>eudicotyledons</taxon>
        <taxon>Gunneridae</taxon>
        <taxon>Pentapetalae</taxon>
        <taxon>rosids</taxon>
        <taxon>malvids</taxon>
        <taxon>Malvales</taxon>
        <taxon>Malvaceae</taxon>
        <taxon>Malvoideae</taxon>
        <taxon>Gossypium</taxon>
    </lineage>
</organism>
<keyword evidence="2" id="KW-1185">Reference proteome</keyword>
<accession>A0A5D2PS56</accession>
<evidence type="ECO:0000313" key="1">
    <source>
        <dbReference type="EMBL" id="TYI18065.1"/>
    </source>
</evidence>
<dbReference type="Proteomes" id="UP000322667">
    <property type="component" value="Chromosome A07"/>
</dbReference>
<sequence>MDSMHPFPKKNGIQLGLVFVISLKLNDYGRWLTGWLVNRTLLLLIPKVDRHETVQQFRPISLCMVLYKIVAKVIINHLNPFLLEWYCQIKLFLFLRGISTTI</sequence>
<name>A0A5D2PS56_GOSTO</name>